<accession>A0ACC7NPK3</accession>
<protein>
    <submittedName>
        <fullName evidence="1">Uncharacterized protein</fullName>
    </submittedName>
</protein>
<organism evidence="1 2">
    <name type="scientific">Paraburkholderia rhynchosiae</name>
    <dbReference type="NCBI Taxonomy" id="487049"/>
    <lineage>
        <taxon>Bacteria</taxon>
        <taxon>Pseudomonadati</taxon>
        <taxon>Pseudomonadota</taxon>
        <taxon>Betaproteobacteria</taxon>
        <taxon>Burkholderiales</taxon>
        <taxon>Burkholderiaceae</taxon>
        <taxon>Paraburkholderia</taxon>
    </lineage>
</organism>
<dbReference type="Proteomes" id="UP001629235">
    <property type="component" value="Unassembled WGS sequence"/>
</dbReference>
<keyword evidence="2" id="KW-1185">Reference proteome</keyword>
<dbReference type="EMBL" id="JAQQDW010000152">
    <property type="protein sequence ID" value="MFM0108955.1"/>
    <property type="molecule type" value="Genomic_DNA"/>
</dbReference>
<proteinExistence type="predicted"/>
<comment type="caution">
    <text evidence="1">The sequence shown here is derived from an EMBL/GenBank/DDBJ whole genome shotgun (WGS) entry which is preliminary data.</text>
</comment>
<evidence type="ECO:0000313" key="1">
    <source>
        <dbReference type="EMBL" id="MFM0108955.1"/>
    </source>
</evidence>
<name>A0ACC7NPK3_9BURK</name>
<evidence type="ECO:0000313" key="2">
    <source>
        <dbReference type="Proteomes" id="UP001629235"/>
    </source>
</evidence>
<reference evidence="1 2" key="1">
    <citation type="journal article" date="2024" name="Chem. Sci.">
        <title>Discovery of megapolipeptins by genome mining of a Burkholderiales bacteria collection.</title>
        <authorList>
            <person name="Paulo B.S."/>
            <person name="Recchia M.J.J."/>
            <person name="Lee S."/>
            <person name="Fergusson C.H."/>
            <person name="Romanowski S.B."/>
            <person name="Hernandez A."/>
            <person name="Krull N."/>
            <person name="Liu D.Y."/>
            <person name="Cavanagh H."/>
            <person name="Bos A."/>
            <person name="Gray C.A."/>
            <person name="Murphy B.T."/>
            <person name="Linington R.G."/>
            <person name="Eustaquio A.S."/>
        </authorList>
    </citation>
    <scope>NUCLEOTIDE SEQUENCE [LARGE SCALE GENOMIC DNA]</scope>
    <source>
        <strain evidence="1 2">RL18-126-BIB-B</strain>
    </source>
</reference>
<gene>
    <name evidence="1" type="ORF">PQR01_37610</name>
</gene>
<sequence length="442" mass="48805">MSDAKFETLLTLYRAADFGQGRGATLAVSNDSIREALTTCLSDVREYAVGLDADSDEFAIGATVKVAFEDPRTGLGVLACNLSEILQPTRYRLKEPKDYFLIDSKFAKNDGEIPGDVQKYRQVLRLIELLKQSAAFLDSDEGVLVFVHGGKFELPIEYRVENMRALDEAAIERLLSFVGDDAHVEKKLGILEGATRALLENWPKEQRFTHLLSNLPQLAERASDGYKLFIADFSYDKVRDATEAAKVEYAGKIHKAFSDIQTQILGIPVATIVVASQMKDAKDIGYEFWVNTAVLVGCWVFAILVTFVLWNQTHTLAVLDAEIERQKELIKKQYKDIASQFVGVFKFLRRRLCLQRWALRAVGFVLFVGLILAHVIYFKLTVPAQAWLPNGTHTATSNVTDKPPVSAVPARGSSAASAQEGAHSQAAQQRSTSLPSGASGAK</sequence>